<evidence type="ECO:0000259" key="11">
    <source>
        <dbReference type="PROSITE" id="PS50862"/>
    </source>
</evidence>
<dbReference type="Pfam" id="PF00152">
    <property type="entry name" value="tRNA-synt_2"/>
    <property type="match status" value="1"/>
</dbReference>
<feature type="binding site" evidence="9">
    <location>
        <position position="420"/>
    </location>
    <ligand>
        <name>Mg(2+)</name>
        <dbReference type="ChEBI" id="CHEBI:18420"/>
        <label>2</label>
    </ligand>
</feature>
<keyword evidence="9" id="KW-0963">Cytoplasm</keyword>
<feature type="binding site" evidence="9">
    <location>
        <position position="420"/>
    </location>
    <ligand>
        <name>Mg(2+)</name>
        <dbReference type="ChEBI" id="CHEBI:18420"/>
        <label>1</label>
    </ligand>
</feature>
<comment type="subunit">
    <text evidence="9">Homodimer.</text>
</comment>
<evidence type="ECO:0000256" key="7">
    <source>
        <dbReference type="ARBA" id="ARBA00023146"/>
    </source>
</evidence>
<sequence length="502" mass="57635">MAEYTKVDDVDTSHIVRERFEKLSLMRQQGVAYKNNFRPQDKADHLIKLYQHVTDSELSCREIFVTIAGRIVLKRLMGKASFATLQDCTGKIQIYLSEKNIDPSVCDNFKTWDLGDICYVEGTIFHTKTGELTVKVTNIELVSKCLRPLPDKFHGLVDQDKRYRQRYVDLIVNEETRRVFLNRSKTISSVRHMLESHDFLEVETPMMHPIPGGAVAKPFVTHHHALDRDLFLRVAPELYLKRLLVGGFDRVFEINRSFRNEGISPRHNPEFTMLEMYAAYSDYIWMMDFTEKLIRQVAIDILGTAVFTYQGREIDISTKFRRLSMLEAIKEHASYTDDQLADSRFIVEQLESFGVKKDLLTCQGSLSSLHVFLFESVAENKLWQPTFIVDYPTEISPLSRASDDNKNVAERFELFVAGRELANGFSELNDPEDQAARFQQQVIQKNAGNEEAMYYDADYIQALEYGMPPAGGCGVGIDRLVMLLTNTSTIRDVIFFPHLKGG</sequence>
<dbReference type="Pfam" id="PF01336">
    <property type="entry name" value="tRNA_anti-codon"/>
    <property type="match status" value="1"/>
</dbReference>
<dbReference type="GO" id="GO:0005524">
    <property type="term" value="F:ATP binding"/>
    <property type="evidence" value="ECO:0007669"/>
    <property type="project" value="UniProtKB-UniRule"/>
</dbReference>
<organism evidence="12 13">
    <name type="scientific">Candidatus Ichthyocystis hellenicum</name>
    <dbReference type="NCBI Taxonomy" id="1561003"/>
    <lineage>
        <taxon>Bacteria</taxon>
        <taxon>Pseudomonadati</taxon>
        <taxon>Pseudomonadota</taxon>
        <taxon>Betaproteobacteria</taxon>
        <taxon>Burkholderiales</taxon>
        <taxon>Candidatus Ichthyocystis</taxon>
    </lineage>
</organism>
<accession>A0A0S4M201</accession>
<comment type="subcellular location">
    <subcellularLocation>
        <location evidence="9">Cytoplasm</location>
    </subcellularLocation>
</comment>
<dbReference type="PANTHER" id="PTHR42918:SF15">
    <property type="entry name" value="LYSINE--TRNA LIGASE, CHLOROPLASTIC_MITOCHONDRIAL"/>
    <property type="match status" value="1"/>
</dbReference>
<keyword evidence="7 9" id="KW-0030">Aminoacyl-tRNA synthetase</keyword>
<keyword evidence="13" id="KW-1185">Reference proteome</keyword>
<keyword evidence="3 9" id="KW-0479">Metal-binding</keyword>
<evidence type="ECO:0000256" key="6">
    <source>
        <dbReference type="ARBA" id="ARBA00022917"/>
    </source>
</evidence>
<dbReference type="OrthoDB" id="9801152at2"/>
<dbReference type="Proteomes" id="UP000198651">
    <property type="component" value="Chromosome I"/>
</dbReference>
<dbReference type="GO" id="GO:0004824">
    <property type="term" value="F:lysine-tRNA ligase activity"/>
    <property type="evidence" value="ECO:0007669"/>
    <property type="project" value="UniProtKB-UniRule"/>
</dbReference>
<evidence type="ECO:0000313" key="12">
    <source>
        <dbReference type="EMBL" id="CUT17799.1"/>
    </source>
</evidence>
<dbReference type="InterPro" id="IPR045864">
    <property type="entry name" value="aa-tRNA-synth_II/BPL/LPL"/>
</dbReference>
<keyword evidence="6 9" id="KW-0648">Protein biosynthesis</keyword>
<evidence type="ECO:0000313" key="13">
    <source>
        <dbReference type="Proteomes" id="UP000198651"/>
    </source>
</evidence>
<dbReference type="InterPro" id="IPR002313">
    <property type="entry name" value="Lys-tRNA-ligase_II"/>
</dbReference>
<dbReference type="InterPro" id="IPR012340">
    <property type="entry name" value="NA-bd_OB-fold"/>
</dbReference>
<evidence type="ECO:0000256" key="4">
    <source>
        <dbReference type="ARBA" id="ARBA00022741"/>
    </source>
</evidence>
<dbReference type="GO" id="GO:0000049">
    <property type="term" value="F:tRNA binding"/>
    <property type="evidence" value="ECO:0007669"/>
    <property type="project" value="TreeGrafter"/>
</dbReference>
<keyword evidence="4 9" id="KW-0547">Nucleotide-binding</keyword>
<keyword evidence="5 9" id="KW-0067">ATP-binding</keyword>
<dbReference type="Gene3D" id="2.40.50.140">
    <property type="entry name" value="Nucleic acid-binding proteins"/>
    <property type="match status" value="1"/>
</dbReference>
<name>A0A0S4M201_9BURK</name>
<evidence type="ECO:0000256" key="3">
    <source>
        <dbReference type="ARBA" id="ARBA00022723"/>
    </source>
</evidence>
<dbReference type="GO" id="GO:0005829">
    <property type="term" value="C:cytosol"/>
    <property type="evidence" value="ECO:0007669"/>
    <property type="project" value="TreeGrafter"/>
</dbReference>
<feature type="binding site" evidence="9">
    <location>
        <position position="413"/>
    </location>
    <ligand>
        <name>Mg(2+)</name>
        <dbReference type="ChEBI" id="CHEBI:18420"/>
        <label>1</label>
    </ligand>
</feature>
<keyword evidence="2 9" id="KW-0436">Ligase</keyword>
<evidence type="ECO:0000256" key="8">
    <source>
        <dbReference type="ARBA" id="ARBA00048573"/>
    </source>
</evidence>
<dbReference type="HAMAP" id="MF_00252">
    <property type="entry name" value="Lys_tRNA_synth_class2"/>
    <property type="match status" value="1"/>
</dbReference>
<dbReference type="SUPFAM" id="SSF55681">
    <property type="entry name" value="Class II aaRS and biotin synthetases"/>
    <property type="match status" value="1"/>
</dbReference>
<proteinExistence type="inferred from homology"/>
<dbReference type="PATRIC" id="fig|1561003.3.peg.1002"/>
<dbReference type="InterPro" id="IPR044136">
    <property type="entry name" value="Lys-tRNA-ligase_II_N"/>
</dbReference>
<dbReference type="InterPro" id="IPR006195">
    <property type="entry name" value="aa-tRNA-synth_II"/>
</dbReference>
<dbReference type="InterPro" id="IPR004364">
    <property type="entry name" value="Aa-tRNA-synt_II"/>
</dbReference>
<comment type="cofactor">
    <cofactor evidence="9 10">
        <name>Mg(2+)</name>
        <dbReference type="ChEBI" id="CHEBI:18420"/>
    </cofactor>
    <text evidence="9 10">Binds 3 Mg(2+) ions per subunit.</text>
</comment>
<dbReference type="CDD" id="cd00775">
    <property type="entry name" value="LysRS_core"/>
    <property type="match status" value="1"/>
</dbReference>
<feature type="domain" description="Aminoacyl-transfer RNA synthetases class-II family profile" evidence="11">
    <location>
        <begin position="183"/>
        <end position="497"/>
    </location>
</feature>
<dbReference type="SUPFAM" id="SSF50249">
    <property type="entry name" value="Nucleic acid-binding proteins"/>
    <property type="match status" value="1"/>
</dbReference>
<dbReference type="PANTHER" id="PTHR42918">
    <property type="entry name" value="LYSYL-TRNA SYNTHETASE"/>
    <property type="match status" value="1"/>
</dbReference>
<comment type="similarity">
    <text evidence="1 9">Belongs to the class-II aminoacyl-tRNA synthetase family.</text>
</comment>
<evidence type="ECO:0000256" key="10">
    <source>
        <dbReference type="RuleBase" id="RU000336"/>
    </source>
</evidence>
<dbReference type="STRING" id="1561003.Ark11_0980"/>
<dbReference type="InterPro" id="IPR018149">
    <property type="entry name" value="Lys-tRNA-synth_II_C"/>
</dbReference>
<dbReference type="InterPro" id="IPR004365">
    <property type="entry name" value="NA-bd_OB_tRNA"/>
</dbReference>
<dbReference type="Gene3D" id="3.30.930.10">
    <property type="entry name" value="Bira Bifunctional Protein, Domain 2"/>
    <property type="match status" value="1"/>
</dbReference>
<dbReference type="NCBIfam" id="TIGR00499">
    <property type="entry name" value="lysS_bact"/>
    <property type="match status" value="1"/>
</dbReference>
<dbReference type="GO" id="GO:0000287">
    <property type="term" value="F:magnesium ion binding"/>
    <property type="evidence" value="ECO:0007669"/>
    <property type="project" value="UniProtKB-UniRule"/>
</dbReference>
<reference evidence="13" key="1">
    <citation type="submission" date="2015-11" db="EMBL/GenBank/DDBJ databases">
        <authorList>
            <person name="Seth-Smith H.M.B."/>
        </authorList>
    </citation>
    <scope>NUCLEOTIDE SEQUENCE [LARGE SCALE GENOMIC DNA]</scope>
    <source>
        <strain evidence="13">2013Ark11</strain>
    </source>
</reference>
<dbReference type="EC" id="6.1.1.6" evidence="9"/>
<dbReference type="RefSeq" id="WP_092343083.1">
    <property type="nucleotide sequence ID" value="NZ_FLSL01000088.1"/>
</dbReference>
<evidence type="ECO:0000256" key="1">
    <source>
        <dbReference type="ARBA" id="ARBA00008226"/>
    </source>
</evidence>
<evidence type="ECO:0000256" key="9">
    <source>
        <dbReference type="HAMAP-Rule" id="MF_00252"/>
    </source>
</evidence>
<dbReference type="GO" id="GO:0006430">
    <property type="term" value="P:lysyl-tRNA aminoacylation"/>
    <property type="evidence" value="ECO:0007669"/>
    <property type="project" value="UniProtKB-UniRule"/>
</dbReference>
<dbReference type="NCBIfam" id="NF001756">
    <property type="entry name" value="PRK00484.1"/>
    <property type="match status" value="1"/>
</dbReference>
<evidence type="ECO:0000256" key="2">
    <source>
        <dbReference type="ARBA" id="ARBA00022598"/>
    </source>
</evidence>
<keyword evidence="9 10" id="KW-0460">Magnesium</keyword>
<dbReference type="CDD" id="cd04322">
    <property type="entry name" value="LysRS_N"/>
    <property type="match status" value="1"/>
</dbReference>
<protein>
    <recommendedName>
        <fullName evidence="9">Lysine--tRNA ligase</fullName>
        <ecNumber evidence="9">6.1.1.6</ecNumber>
    </recommendedName>
    <alternativeName>
        <fullName evidence="9">Lysyl-tRNA synthetase</fullName>
        <shortName evidence="9">LysRS</shortName>
    </alternativeName>
</protein>
<gene>
    <name evidence="9 12" type="primary">lysS</name>
    <name evidence="12" type="ORF">Ark11_0980</name>
</gene>
<dbReference type="FunFam" id="2.40.50.140:FF:000024">
    <property type="entry name" value="Lysine--tRNA ligase"/>
    <property type="match status" value="1"/>
</dbReference>
<dbReference type="PRINTS" id="PR00982">
    <property type="entry name" value="TRNASYNTHLYS"/>
</dbReference>
<evidence type="ECO:0000256" key="5">
    <source>
        <dbReference type="ARBA" id="ARBA00022840"/>
    </source>
</evidence>
<dbReference type="EMBL" id="LN906597">
    <property type="protein sequence ID" value="CUT17799.1"/>
    <property type="molecule type" value="Genomic_DNA"/>
</dbReference>
<dbReference type="PROSITE" id="PS50862">
    <property type="entry name" value="AA_TRNA_LIGASE_II"/>
    <property type="match status" value="1"/>
</dbReference>
<comment type="catalytic activity">
    <reaction evidence="8 9 10">
        <text>tRNA(Lys) + L-lysine + ATP = L-lysyl-tRNA(Lys) + AMP + diphosphate</text>
        <dbReference type="Rhea" id="RHEA:20792"/>
        <dbReference type="Rhea" id="RHEA-COMP:9696"/>
        <dbReference type="Rhea" id="RHEA-COMP:9697"/>
        <dbReference type="ChEBI" id="CHEBI:30616"/>
        <dbReference type="ChEBI" id="CHEBI:32551"/>
        <dbReference type="ChEBI" id="CHEBI:33019"/>
        <dbReference type="ChEBI" id="CHEBI:78442"/>
        <dbReference type="ChEBI" id="CHEBI:78529"/>
        <dbReference type="ChEBI" id="CHEBI:456215"/>
        <dbReference type="EC" id="6.1.1.6"/>
    </reaction>
</comment>
<dbReference type="AlphaFoldDB" id="A0A0S4M201"/>